<reference evidence="2" key="1">
    <citation type="submission" date="2013-04" db="EMBL/GenBank/DDBJ databases">
        <authorList>
            <person name="Qu J."/>
            <person name="Murali S.C."/>
            <person name="Bandaranaike D."/>
            <person name="Bellair M."/>
            <person name="Blankenburg K."/>
            <person name="Chao H."/>
            <person name="Dinh H."/>
            <person name="Doddapaneni H."/>
            <person name="Downs B."/>
            <person name="Dugan-Rocha S."/>
            <person name="Elkadiri S."/>
            <person name="Gnanaolivu R.D."/>
            <person name="Hernandez B."/>
            <person name="Javaid M."/>
            <person name="Jayaseelan J.C."/>
            <person name="Lee S."/>
            <person name="Li M."/>
            <person name="Ming W."/>
            <person name="Munidasa M."/>
            <person name="Muniz J."/>
            <person name="Nguyen L."/>
            <person name="Ongeri F."/>
            <person name="Osuji N."/>
            <person name="Pu L.-L."/>
            <person name="Puazo M."/>
            <person name="Qu C."/>
            <person name="Quiroz J."/>
            <person name="Raj R."/>
            <person name="Weissenberger G."/>
            <person name="Xin Y."/>
            <person name="Zou X."/>
            <person name="Han Y."/>
            <person name="Richards S."/>
            <person name="Worley K."/>
            <person name="Muzny D."/>
            <person name="Gibbs R."/>
        </authorList>
    </citation>
    <scope>NUCLEOTIDE SEQUENCE</scope>
    <source>
        <strain evidence="2">Sampled in the wild</strain>
    </source>
</reference>
<dbReference type="AlphaFoldDB" id="A0A8K0KPN0"/>
<evidence type="ECO:0000313" key="3">
    <source>
        <dbReference type="Proteomes" id="UP000792457"/>
    </source>
</evidence>
<dbReference type="Gene3D" id="2.60.120.740">
    <property type="match status" value="1"/>
</dbReference>
<organism evidence="2 3">
    <name type="scientific">Ladona fulva</name>
    <name type="common">Scarce chaser dragonfly</name>
    <name type="synonym">Libellula fulva</name>
    <dbReference type="NCBI Taxonomy" id="123851"/>
    <lineage>
        <taxon>Eukaryota</taxon>
        <taxon>Metazoa</taxon>
        <taxon>Ecdysozoa</taxon>
        <taxon>Arthropoda</taxon>
        <taxon>Hexapoda</taxon>
        <taxon>Insecta</taxon>
        <taxon>Pterygota</taxon>
        <taxon>Palaeoptera</taxon>
        <taxon>Odonata</taxon>
        <taxon>Epiprocta</taxon>
        <taxon>Anisoptera</taxon>
        <taxon>Libelluloidea</taxon>
        <taxon>Libellulidae</taxon>
        <taxon>Ladona</taxon>
    </lineage>
</organism>
<name>A0A8K0KPN0_LADFU</name>
<comment type="caution">
    <text evidence="2">The sequence shown here is derived from an EMBL/GenBank/DDBJ whole genome shotgun (WGS) entry which is preliminary data.</text>
</comment>
<sequence length="432" mass="47764">MVRVSELHAKKLKWKSLKDFKIVEFRRIVACEDQSTELRCGPHTRIAIYSASFGRTEYESIKCPQPQGVPEESDMSRELRHGDSHAAVPREEKMRATRKRSNVRQSVQRSVADVPQSHLYMRTLKGVSRKVLVQVLQEREEDEGEEGDDEDEDEEEAGGGNGDYDENYGGGTDDLFRESSAFSPAPNADGDSGFGGGPGKAQPSLVGKSAPGGGGPTPRQHSETNNTSSVYDACASKCLFATIMHRASPLGHRLAMSKRQQHIPLRIPGPRWVLGGPALRVGGPLLLGPPQRGHEEEKDIRRRVLFILRPLTVALRRRRRGPRTPRADDHSAQRVPLFQGGDDDGDRHRHRPHGGVAREALHRCRGQGRDRHHLRGHPPSASSCPGASNPHGGGAGVVLRPPAERWKRPRGTIPVRRGGRSWRKQPVLLLVN</sequence>
<feature type="region of interest" description="Disordered" evidence="1">
    <location>
        <begin position="317"/>
        <end position="399"/>
    </location>
</feature>
<feature type="compositionally biased region" description="Basic residues" evidence="1">
    <location>
        <begin position="363"/>
        <end position="376"/>
    </location>
</feature>
<gene>
    <name evidence="2" type="ORF">J437_LFUL016584</name>
</gene>
<feature type="compositionally biased region" description="Acidic residues" evidence="1">
    <location>
        <begin position="139"/>
        <end position="157"/>
    </location>
</feature>
<protein>
    <submittedName>
        <fullName evidence="2">Uncharacterized protein</fullName>
    </submittedName>
</protein>
<dbReference type="InterPro" id="IPR043159">
    <property type="entry name" value="Lectin_gal-bd_sf"/>
</dbReference>
<proteinExistence type="predicted"/>
<reference evidence="2" key="2">
    <citation type="submission" date="2017-10" db="EMBL/GenBank/DDBJ databases">
        <title>Ladona fulva Genome sequencing and assembly.</title>
        <authorList>
            <person name="Murali S."/>
            <person name="Richards S."/>
            <person name="Bandaranaike D."/>
            <person name="Bellair M."/>
            <person name="Blankenburg K."/>
            <person name="Chao H."/>
            <person name="Dinh H."/>
            <person name="Doddapaneni H."/>
            <person name="Dugan-Rocha S."/>
            <person name="Elkadiri S."/>
            <person name="Gnanaolivu R."/>
            <person name="Hernandez B."/>
            <person name="Skinner E."/>
            <person name="Javaid M."/>
            <person name="Lee S."/>
            <person name="Li M."/>
            <person name="Ming W."/>
            <person name="Munidasa M."/>
            <person name="Muniz J."/>
            <person name="Nguyen L."/>
            <person name="Hughes D."/>
            <person name="Osuji N."/>
            <person name="Pu L.-L."/>
            <person name="Puazo M."/>
            <person name="Qu C."/>
            <person name="Quiroz J."/>
            <person name="Raj R."/>
            <person name="Weissenberger G."/>
            <person name="Xin Y."/>
            <person name="Zou X."/>
            <person name="Han Y."/>
            <person name="Worley K."/>
            <person name="Muzny D."/>
            <person name="Gibbs R."/>
        </authorList>
    </citation>
    <scope>NUCLEOTIDE SEQUENCE</scope>
    <source>
        <strain evidence="2">Sampled in the wild</strain>
    </source>
</reference>
<evidence type="ECO:0000256" key="1">
    <source>
        <dbReference type="SAM" id="MobiDB-lite"/>
    </source>
</evidence>
<evidence type="ECO:0000313" key="2">
    <source>
        <dbReference type="EMBL" id="KAG8236053.1"/>
    </source>
</evidence>
<feature type="region of interest" description="Disordered" evidence="1">
    <location>
        <begin position="138"/>
        <end position="227"/>
    </location>
</feature>
<feature type="region of interest" description="Disordered" evidence="1">
    <location>
        <begin position="81"/>
        <end position="111"/>
    </location>
</feature>
<keyword evidence="3" id="KW-1185">Reference proteome</keyword>
<feature type="compositionally biased region" description="Basic and acidic residues" evidence="1">
    <location>
        <begin position="81"/>
        <end position="95"/>
    </location>
</feature>
<accession>A0A8K0KPN0</accession>
<dbReference type="OrthoDB" id="5970528at2759"/>
<dbReference type="Proteomes" id="UP000792457">
    <property type="component" value="Unassembled WGS sequence"/>
</dbReference>
<dbReference type="EMBL" id="KZ308983">
    <property type="protein sequence ID" value="KAG8236053.1"/>
    <property type="molecule type" value="Genomic_DNA"/>
</dbReference>
<feature type="non-terminal residue" evidence="2">
    <location>
        <position position="1"/>
    </location>
</feature>
<feature type="compositionally biased region" description="Gly residues" evidence="1">
    <location>
        <begin position="158"/>
        <end position="172"/>
    </location>
</feature>